<evidence type="ECO:0000256" key="1">
    <source>
        <dbReference type="SAM" id="MobiDB-lite"/>
    </source>
</evidence>
<dbReference type="RefSeq" id="WP_212555073.1">
    <property type="nucleotide sequence ID" value="NZ_JAGXOE010000088.1"/>
</dbReference>
<dbReference type="Proteomes" id="UP000676853">
    <property type="component" value="Unassembled WGS sequence"/>
</dbReference>
<comment type="caution">
    <text evidence="2">The sequence shown here is derived from an EMBL/GenBank/DDBJ whole genome shotgun (WGS) entry which is preliminary data.</text>
</comment>
<proteinExistence type="predicted"/>
<accession>A0ABS5NKF6</accession>
<feature type="region of interest" description="Disordered" evidence="1">
    <location>
        <begin position="95"/>
        <end position="118"/>
    </location>
</feature>
<dbReference type="EMBL" id="JAGXOE010000088">
    <property type="protein sequence ID" value="MBS4103898.1"/>
    <property type="molecule type" value="Genomic_DNA"/>
</dbReference>
<protein>
    <submittedName>
        <fullName evidence="2">Uncharacterized protein</fullName>
    </submittedName>
</protein>
<keyword evidence="3" id="KW-1185">Reference proteome</keyword>
<evidence type="ECO:0000313" key="3">
    <source>
        <dbReference type="Proteomes" id="UP000676853"/>
    </source>
</evidence>
<organism evidence="2 3">
    <name type="scientific">Tsukamurella paurometabola</name>
    <name type="common">Corynebacterium paurometabolum</name>
    <dbReference type="NCBI Taxonomy" id="2061"/>
    <lineage>
        <taxon>Bacteria</taxon>
        <taxon>Bacillati</taxon>
        <taxon>Actinomycetota</taxon>
        <taxon>Actinomycetes</taxon>
        <taxon>Mycobacteriales</taxon>
        <taxon>Tsukamurellaceae</taxon>
        <taxon>Tsukamurella</taxon>
    </lineage>
</organism>
<gene>
    <name evidence="2" type="ORF">KFZ73_21970</name>
</gene>
<name>A0ABS5NKF6_TSUPA</name>
<reference evidence="2 3" key="1">
    <citation type="submission" date="2021-04" db="EMBL/GenBank/DDBJ databases">
        <title>Whole genome sequence analysis of a thiophenic sulfur metabolizing bacteria.</title>
        <authorList>
            <person name="Akhtar N."/>
            <person name="Akram J."/>
            <person name="Aslam A."/>
        </authorList>
    </citation>
    <scope>NUCLEOTIDE SEQUENCE [LARGE SCALE GENOMIC DNA]</scope>
    <source>
        <strain evidence="2 3">3OW</strain>
    </source>
</reference>
<sequence length="118" mass="12764">MSGCAYQDEDGSLEQGGRERLLEYLTEPEEHTGKPWFSTEEAAQILDHVSSRVLVLYLLGKVDVGGARQCDRCGGWVVSFYDTLNSTDGTLANQTCPYHPDGRPSGSNEVGGNAPGQL</sequence>
<evidence type="ECO:0000313" key="2">
    <source>
        <dbReference type="EMBL" id="MBS4103898.1"/>
    </source>
</evidence>